<dbReference type="Proteomes" id="UP000298061">
    <property type="component" value="Unassembled WGS sequence"/>
</dbReference>
<sequence length="351" mass="38208">MNALKQLHSADQNAAQNVQQVAQNELKNFPNPAQLPDLLQLSAAAQDAVKNVQHVAEDSIQNLPVPDQLSTAAQNAVQNIQKVAEEQLKNLPADPSQLPSAVQNAVQNVQQIAENGLKNIPDPSHLPINVLSSIPNGIPGIKMTTPGSLFPGVQNPFMSGTPPFGVPPIPRLPPGTQLPRLSTLMASGVPVIDRLRNFWNEVSEFGMRIFYFFFLPISWFFTFFDTFFAIGRLIFFSPLSLFINIWETRFRAYIPWLPSPIGMLNALFPQGLPNFPSFGDLANNIYAKTQPPIPNLPIPDDFFKVPQFGQPGGLVAMPSLPNLNLNANAAESGENSAADQPAQEASSSPAT</sequence>
<name>A0A4Z0AB24_9AGAM</name>
<dbReference type="AlphaFoldDB" id="A0A4Z0AB24"/>
<keyword evidence="2" id="KW-1133">Transmembrane helix</keyword>
<accession>A0A4Z0AB24</accession>
<proteinExistence type="predicted"/>
<dbReference type="EMBL" id="SFCI01000023">
    <property type="protein sequence ID" value="TFY83533.1"/>
    <property type="molecule type" value="Genomic_DNA"/>
</dbReference>
<keyword evidence="2" id="KW-0472">Membrane</keyword>
<organism evidence="3 4">
    <name type="scientific">Hericium alpestre</name>
    <dbReference type="NCBI Taxonomy" id="135208"/>
    <lineage>
        <taxon>Eukaryota</taxon>
        <taxon>Fungi</taxon>
        <taxon>Dikarya</taxon>
        <taxon>Basidiomycota</taxon>
        <taxon>Agaricomycotina</taxon>
        <taxon>Agaricomycetes</taxon>
        <taxon>Russulales</taxon>
        <taxon>Hericiaceae</taxon>
        <taxon>Hericium</taxon>
    </lineage>
</organism>
<feature type="compositionally biased region" description="Low complexity" evidence="1">
    <location>
        <begin position="326"/>
        <end position="338"/>
    </location>
</feature>
<evidence type="ECO:0000313" key="4">
    <source>
        <dbReference type="Proteomes" id="UP000298061"/>
    </source>
</evidence>
<protein>
    <submittedName>
        <fullName evidence="3">Uncharacterized protein</fullName>
    </submittedName>
</protein>
<reference evidence="3 4" key="1">
    <citation type="submission" date="2019-02" db="EMBL/GenBank/DDBJ databases">
        <title>Genome sequencing of the rare red list fungi Hericium alpestre (H. flagellum).</title>
        <authorList>
            <person name="Buettner E."/>
            <person name="Kellner H."/>
        </authorList>
    </citation>
    <scope>NUCLEOTIDE SEQUENCE [LARGE SCALE GENOMIC DNA]</scope>
    <source>
        <strain evidence="3 4">DSM 108284</strain>
    </source>
</reference>
<evidence type="ECO:0000256" key="2">
    <source>
        <dbReference type="SAM" id="Phobius"/>
    </source>
</evidence>
<dbReference type="OrthoDB" id="3159099at2759"/>
<evidence type="ECO:0000313" key="3">
    <source>
        <dbReference type="EMBL" id="TFY83533.1"/>
    </source>
</evidence>
<evidence type="ECO:0000256" key="1">
    <source>
        <dbReference type="SAM" id="MobiDB-lite"/>
    </source>
</evidence>
<keyword evidence="2" id="KW-0812">Transmembrane</keyword>
<gene>
    <name evidence="3" type="ORF">EWM64_g484</name>
</gene>
<comment type="caution">
    <text evidence="3">The sequence shown here is derived from an EMBL/GenBank/DDBJ whole genome shotgun (WGS) entry which is preliminary data.</text>
</comment>
<feature type="transmembrane region" description="Helical" evidence="2">
    <location>
        <begin position="205"/>
        <end position="221"/>
    </location>
</feature>
<feature type="region of interest" description="Disordered" evidence="1">
    <location>
        <begin position="326"/>
        <end position="351"/>
    </location>
</feature>
<keyword evidence="4" id="KW-1185">Reference proteome</keyword>